<reference evidence="3 4" key="1">
    <citation type="submission" date="2019-12" db="EMBL/GenBank/DDBJ databases">
        <authorList>
            <person name="Floudas D."/>
            <person name="Bentzer J."/>
            <person name="Ahren D."/>
            <person name="Johansson T."/>
            <person name="Persson P."/>
            <person name="Tunlid A."/>
        </authorList>
    </citation>
    <scope>NUCLEOTIDE SEQUENCE [LARGE SCALE GENOMIC DNA]</scope>
    <source>
        <strain evidence="3 4">CBS 102.39</strain>
    </source>
</reference>
<accession>A0A8H4VT90</accession>
<dbReference type="SUPFAM" id="SSF52540">
    <property type="entry name" value="P-loop containing nucleoside triphosphate hydrolases"/>
    <property type="match status" value="1"/>
</dbReference>
<dbReference type="EMBL" id="JAACJL010000005">
    <property type="protein sequence ID" value="KAF4621658.1"/>
    <property type="molecule type" value="Genomic_DNA"/>
</dbReference>
<dbReference type="PANTHER" id="PTHR10039">
    <property type="entry name" value="AMELOGENIN"/>
    <property type="match status" value="1"/>
</dbReference>
<keyword evidence="1" id="KW-0677">Repeat</keyword>
<dbReference type="InterPro" id="IPR027417">
    <property type="entry name" value="P-loop_NTPase"/>
</dbReference>
<sequence>MAQSNTPVPPPMNLSHSMLHNPTFIQHTQIIDQRQYIRSGERPGYVRLLENVATAALHDSVHNVDPPKCHPNTRVAIIQCIIDWALGKREEVSGRPILWLKGGAGAGKSAIARSVAERSSDEGLLLGAFFFNAGDASRNHVGNLVATISYQISTCLPGFRDIVSAIIEDNPLIFKRSLKTQFFTLVIDPLSTVLTNSSPSISSTTPGLIIIDGLDECSAVNSQRDLVLTLQEVTNATTLIQFLVCSRPESHLNSAFGLSRIGPILCYIFLDDEDYTASADIRVYLEDKFKRIKEEHLFKHMLPDPWPPHEQVNTLVNKSSGQFIYAATVVRYIESPRHRPDHRLNAIFNLRPPFKDLPFTELDALYRHVISKAEDVTTVLDILAFPALYGNFQAIPEDIEIILQLEEGTVEVMLTDMHSIITISGGYVMFLHKSLADFLSEPQRSGDLYRDLSRDRLSHVARVISFFSNIMKPDSRIADPVSLDILQALQQFPVFEFFKYLLSYGVIPDTGPWGQERYWYNDRSFIMTYFHYLYCIKDICESTRLIYWEQIREYCECVLTVLEDDWSGDWTVHFAFTYHHLLHDPRYHLPRKFSFLDIGSKWGNTGLMDLGTFGDTICYVTTATHRYSDDIIKISHDLIGDIKKEAIFAKSACCCLALLCDEGRANRDSGGIYEIARHDRRNQREHPWYWRQMSPTLPSLPSERNFPGGLVHYWSIKHPNYKMKTTRIRKMLRNMIHPLNRDWPLYILLLELLPRILPLAGRYEPLMDMCRKKCLSSLSQFWPRKSKLARRTIDDYLCRMDSQEGMKM</sequence>
<keyword evidence="4" id="KW-1185">Reference proteome</keyword>
<comment type="caution">
    <text evidence="3">The sequence shown here is derived from an EMBL/GenBank/DDBJ whole genome shotgun (WGS) entry which is preliminary data.</text>
</comment>
<evidence type="ECO:0000256" key="1">
    <source>
        <dbReference type="ARBA" id="ARBA00022737"/>
    </source>
</evidence>
<name>A0A8H4VT90_9AGAR</name>
<dbReference type="Proteomes" id="UP000521872">
    <property type="component" value="Unassembled WGS sequence"/>
</dbReference>
<dbReference type="Pfam" id="PF24883">
    <property type="entry name" value="NPHP3_N"/>
    <property type="match status" value="1"/>
</dbReference>
<dbReference type="InterPro" id="IPR056884">
    <property type="entry name" value="NPHP3-like_N"/>
</dbReference>
<evidence type="ECO:0000259" key="2">
    <source>
        <dbReference type="Pfam" id="PF24883"/>
    </source>
</evidence>
<dbReference type="AlphaFoldDB" id="A0A8H4VT90"/>
<dbReference type="PANTHER" id="PTHR10039:SF14">
    <property type="entry name" value="NACHT DOMAIN-CONTAINING PROTEIN"/>
    <property type="match status" value="1"/>
</dbReference>
<evidence type="ECO:0000313" key="3">
    <source>
        <dbReference type="EMBL" id="KAF4621658.1"/>
    </source>
</evidence>
<feature type="domain" description="Nephrocystin 3-like N-terminal" evidence="2">
    <location>
        <begin position="93"/>
        <end position="247"/>
    </location>
</feature>
<proteinExistence type="predicted"/>
<evidence type="ECO:0000313" key="4">
    <source>
        <dbReference type="Proteomes" id="UP000521872"/>
    </source>
</evidence>
<gene>
    <name evidence="3" type="ORF">D9613_012805</name>
</gene>
<organism evidence="3 4">
    <name type="scientific">Agrocybe pediades</name>
    <dbReference type="NCBI Taxonomy" id="84607"/>
    <lineage>
        <taxon>Eukaryota</taxon>
        <taxon>Fungi</taxon>
        <taxon>Dikarya</taxon>
        <taxon>Basidiomycota</taxon>
        <taxon>Agaricomycotina</taxon>
        <taxon>Agaricomycetes</taxon>
        <taxon>Agaricomycetidae</taxon>
        <taxon>Agaricales</taxon>
        <taxon>Agaricineae</taxon>
        <taxon>Strophariaceae</taxon>
        <taxon>Agrocybe</taxon>
    </lineage>
</organism>
<protein>
    <recommendedName>
        <fullName evidence="2">Nephrocystin 3-like N-terminal domain-containing protein</fullName>
    </recommendedName>
</protein>